<name>A0A098G2W8_9GAMM</name>
<keyword evidence="2" id="KW-1185">Reference proteome</keyword>
<organism evidence="1 2">
    <name type="scientific">Legionella fallonii LLAP-10</name>
    <dbReference type="NCBI Taxonomy" id="1212491"/>
    <lineage>
        <taxon>Bacteria</taxon>
        <taxon>Pseudomonadati</taxon>
        <taxon>Pseudomonadota</taxon>
        <taxon>Gammaproteobacteria</taxon>
        <taxon>Legionellales</taxon>
        <taxon>Legionellaceae</taxon>
        <taxon>Legionella</taxon>
    </lineage>
</organism>
<dbReference type="Proteomes" id="UP000032430">
    <property type="component" value="Chromosome I"/>
</dbReference>
<accession>A0A098G2W8</accession>
<proteinExistence type="predicted"/>
<reference evidence="2" key="1">
    <citation type="submission" date="2014-09" db="EMBL/GenBank/DDBJ databases">
        <authorList>
            <person name="Gomez-Valero L."/>
        </authorList>
    </citation>
    <scope>NUCLEOTIDE SEQUENCE [LARGE SCALE GENOMIC DNA]</scope>
    <source>
        <strain evidence="2">ATCC700992</strain>
    </source>
</reference>
<evidence type="ECO:0000313" key="2">
    <source>
        <dbReference type="Proteomes" id="UP000032430"/>
    </source>
</evidence>
<dbReference type="AlphaFoldDB" id="A0A098G2W8"/>
<dbReference type="KEGG" id="lfa:LFA_0365"/>
<dbReference type="EMBL" id="LN614827">
    <property type="protein sequence ID" value="CEG55835.1"/>
    <property type="molecule type" value="Genomic_DNA"/>
</dbReference>
<sequence length="39" mass="4599">MIPRYFFLSHAADLYRTAMLSDSVYDFFVEILFCMAGEQ</sequence>
<protein>
    <submittedName>
        <fullName evidence="1">Uncharacterized protein</fullName>
    </submittedName>
</protein>
<evidence type="ECO:0000313" key="1">
    <source>
        <dbReference type="EMBL" id="CEG55835.1"/>
    </source>
</evidence>
<gene>
    <name evidence="1" type="ORF">LFA_0365</name>
</gene>
<dbReference type="HOGENOM" id="CLU_3312057_0_0_6"/>